<dbReference type="EMBL" id="JQOD01000001">
    <property type="protein sequence ID" value="KGA36105.1"/>
    <property type="molecule type" value="Genomic_DNA"/>
</dbReference>
<dbReference type="GeneID" id="57241647"/>
<dbReference type="Proteomes" id="UP000029435">
    <property type="component" value="Unassembled WGS sequence"/>
</dbReference>
<dbReference type="RefSeq" id="WP_010279759.1">
    <property type="nucleotide sequence ID" value="NZ_CP009769.1"/>
</dbReference>
<comment type="caution">
    <text evidence="1">The sequence shown here is derived from an EMBL/GenBank/DDBJ whole genome shotgun (WGS) entry which is preliminary data.</text>
</comment>
<reference evidence="1 2" key="1">
    <citation type="submission" date="2014-08" db="EMBL/GenBank/DDBJ databases">
        <title>Genome sequences of NCPPB Pectobacterium isolates.</title>
        <authorList>
            <person name="Glover R.H."/>
            <person name="Sapp M."/>
            <person name="Elphinstone J."/>
        </authorList>
    </citation>
    <scope>NUCLEOTIDE SEQUENCE [LARGE SCALE GENOMIC DNA]</scope>
    <source>
        <strain evidence="1 2">LMG 21372</strain>
    </source>
</reference>
<accession>A0A086EXB3</accession>
<organism evidence="1 2">
    <name type="scientific">Pectobacterium brasiliense</name>
    <dbReference type="NCBI Taxonomy" id="180957"/>
    <lineage>
        <taxon>Bacteria</taxon>
        <taxon>Pseudomonadati</taxon>
        <taxon>Pseudomonadota</taxon>
        <taxon>Gammaproteobacteria</taxon>
        <taxon>Enterobacterales</taxon>
        <taxon>Pectobacteriaceae</taxon>
        <taxon>Pectobacterium</taxon>
    </lineage>
</organism>
<sequence length="159" mass="17498">MKKYTLATTLLCGLFSLSAYAVQVTAVTASAYDSDKGHKPANIADGDVKTRWAANGESWVQLELDKEQSVENFVLVPFKADERKLKFSVSYSTDGKTWQKLADNLVTSNNAKDGEKFTFPAVKAKFFKLDTFGTDVNKWSAINEISFNSAAQVPAQAIK</sequence>
<dbReference type="InterPro" id="IPR000421">
    <property type="entry name" value="FA58C"/>
</dbReference>
<proteinExistence type="predicted"/>
<name>A0A086EXB3_9GAMM</name>
<evidence type="ECO:0000313" key="1">
    <source>
        <dbReference type="EMBL" id="KGA36105.1"/>
    </source>
</evidence>
<evidence type="ECO:0000313" key="2">
    <source>
        <dbReference type="Proteomes" id="UP000029435"/>
    </source>
</evidence>
<dbReference type="PROSITE" id="PS50022">
    <property type="entry name" value="FA58C_3"/>
    <property type="match status" value="1"/>
</dbReference>
<gene>
    <name evidence="1" type="ORF">KU74_06450</name>
</gene>
<dbReference type="OrthoDB" id="6475864at2"/>
<dbReference type="SUPFAM" id="SSF49785">
    <property type="entry name" value="Galactose-binding domain-like"/>
    <property type="match status" value="1"/>
</dbReference>
<dbReference type="Gene3D" id="2.60.120.260">
    <property type="entry name" value="Galactose-binding domain-like"/>
    <property type="match status" value="1"/>
</dbReference>
<dbReference type="InterPro" id="IPR008979">
    <property type="entry name" value="Galactose-bd-like_sf"/>
</dbReference>
<dbReference type="STRING" id="180957.B5S52_18535"/>
<dbReference type="AlphaFoldDB" id="A0A086EXB3"/>
<dbReference type="KEGG" id="pbra:B5S52_18535"/>
<dbReference type="Pfam" id="PF00754">
    <property type="entry name" value="F5_F8_type_C"/>
    <property type="match status" value="1"/>
</dbReference>
<dbReference type="PATRIC" id="fig|180957.22.peg.2035"/>
<protein>
    <submittedName>
        <fullName evidence="1">Uncharacterized protein</fullName>
    </submittedName>
</protein>